<dbReference type="InParanoid" id="A0A7M7P9Q7"/>
<sequence>MKLLKPPWVNHDGKPIFGIDIHPDGTRFATGGQGDDSGRVIIWNMAPVINEKDEQDENVPKLLCQMDNHLACVNCVRWSNNGHYLASGGDDRLLMIWKMMGTGTSAVFGSSVSNVEQWKCSHVLRHHTGDVLDVAWSPSDLWLASCSIDNTVIIWNAVKFPEMITVLKGHSGLVKGVSWDPIGKYVASQSDDKSVRIWRTSDWKEETAVFKPFTECGGTTHVLRLCWSPDGFYLVSAHAMNNRGPTAQIIEREGWEPTMDFVGHRKAVTCVRFHNSIFTKPSKKSTIKAHNYSICAIGSRDRAISIWMTSLKRPLVVIHDLFSNSVMDVSWSLSGGDLLACSWDGTVSYCQFDMEEIGRQLTLEERNKIHEGLYGKRVLSKSLASNTIIENPAMLQLMQQQQKQKEEEQETAKQMVVSAPTKRNLPANSVMEGQPIDVKRRQIETRTKDGRRRITPIFIAPQQCPVGPPAPFTVTSNSAFTVTVSGTKDESSTAFKENSDKTQTIKQEALEKDQEQMESTGTDKKAPSALDSRFTERAKTPATTPTTARTDVSSSFSKEMQFTTPVTVHVPRRKEAEPTPAQGLIPSTAASTAAPASAPPVVKRSRGRPPGSGRAAVLAAAAASAAAAAAAARATPPGPQGAPERDTSRLTGRRSLQLPTPSANKTISTQVIGKQAAGEGKVTIEVDNEVTAGRLTIQKLRCIKSGQTVWETILTCKALSLVANSNFICVNCEDKTLGVYSPSGRRLLPSLVLPSVGSSIKIKGYHIMAISTCGKLFVWDVRKQQAVVNKVSLETIIEPGISISKSLLTDQGVPVIGLSNGKSFMYSNPMCCWLLIDHKEDILRLTSDHQPCQPAQTPSHSGGPLSHVQGAQQRLSSQTRSMFPGNHNLQQAATLTHLENQVSAALALQSAKEYRFWVLTYARYLVQEEGEGRLRELCNDLLGPFYQGDQEEGGWQSSILGISKRGLLRDILPILGSNLKLQRLYSEYEDQLEMAPR</sequence>
<feature type="compositionally biased region" description="Basic and acidic residues" evidence="11">
    <location>
        <begin position="511"/>
        <end position="526"/>
    </location>
</feature>
<dbReference type="FunCoup" id="A0A7M7P9Q7">
    <property type="interactions" value="1675"/>
</dbReference>
<proteinExistence type="inferred from homology"/>
<keyword evidence="10" id="KW-0678">Repressor</keyword>
<evidence type="ECO:0000256" key="1">
    <source>
        <dbReference type="ARBA" id="ARBA00004123"/>
    </source>
</evidence>
<dbReference type="SMART" id="SM00320">
    <property type="entry name" value="WD40"/>
    <property type="match status" value="8"/>
</dbReference>
<feature type="compositionally biased region" description="Low complexity" evidence="11">
    <location>
        <begin position="586"/>
        <end position="600"/>
    </location>
</feature>
<dbReference type="InterPro" id="IPR036322">
    <property type="entry name" value="WD40_repeat_dom_sf"/>
</dbReference>
<name>A0A7M7P9Q7_STRPU</name>
<evidence type="ECO:0000256" key="7">
    <source>
        <dbReference type="ARBA" id="ARBA00023163"/>
    </source>
</evidence>
<dbReference type="Proteomes" id="UP000007110">
    <property type="component" value="Unassembled WGS sequence"/>
</dbReference>
<keyword evidence="5 10" id="KW-0156">Chromatin regulator</keyword>
<dbReference type="SUPFAM" id="SSF50978">
    <property type="entry name" value="WD40 repeat-like"/>
    <property type="match status" value="2"/>
</dbReference>
<keyword evidence="15" id="KW-1185">Reference proteome</keyword>
<dbReference type="GeneID" id="100890009"/>
<dbReference type="FunFam" id="2.130.10.10:FF:000075">
    <property type="entry name" value="Protein HIRA"/>
    <property type="match status" value="1"/>
</dbReference>
<dbReference type="PANTHER" id="PTHR13831:SF0">
    <property type="entry name" value="PROTEIN HIRA"/>
    <property type="match status" value="1"/>
</dbReference>
<dbReference type="Pfam" id="PF07569">
    <property type="entry name" value="Hira"/>
    <property type="match status" value="1"/>
</dbReference>
<feature type="region of interest" description="Disordered" evidence="11">
    <location>
        <begin position="850"/>
        <end position="870"/>
    </location>
</feature>
<feature type="repeat" description="WD" evidence="9">
    <location>
        <begin position="66"/>
        <end position="99"/>
    </location>
</feature>
<dbReference type="GO" id="GO:0006355">
    <property type="term" value="P:regulation of DNA-templated transcription"/>
    <property type="evidence" value="ECO:0007669"/>
    <property type="project" value="InterPro"/>
</dbReference>
<dbReference type="RefSeq" id="XP_030847897.1">
    <property type="nucleotide sequence ID" value="XM_030992037.1"/>
</dbReference>
<evidence type="ECO:0000259" key="12">
    <source>
        <dbReference type="Pfam" id="PF07569"/>
    </source>
</evidence>
<dbReference type="OrthoDB" id="1741719at2759"/>
<evidence type="ECO:0000256" key="8">
    <source>
        <dbReference type="ARBA" id="ARBA00023242"/>
    </source>
</evidence>
<feature type="compositionally biased region" description="Polar residues" evidence="11">
    <location>
        <begin position="850"/>
        <end position="860"/>
    </location>
</feature>
<evidence type="ECO:0000256" key="10">
    <source>
        <dbReference type="RuleBase" id="RU364014"/>
    </source>
</evidence>
<dbReference type="Gene3D" id="2.130.10.10">
    <property type="entry name" value="YVTN repeat-like/Quinoprotein amine dehydrogenase"/>
    <property type="match status" value="2"/>
</dbReference>
<dbReference type="AlphaFoldDB" id="A0A7M7P9Q7"/>
<feature type="region of interest" description="Disordered" evidence="11">
    <location>
        <begin position="511"/>
        <end position="616"/>
    </location>
</feature>
<accession>A0A7M7P9Q7</accession>
<dbReference type="OMA" id="RGSWDGD"/>
<reference evidence="15" key="1">
    <citation type="submission" date="2015-02" db="EMBL/GenBank/DDBJ databases">
        <title>Genome sequencing for Strongylocentrotus purpuratus.</title>
        <authorList>
            <person name="Murali S."/>
            <person name="Liu Y."/>
            <person name="Vee V."/>
            <person name="English A."/>
            <person name="Wang M."/>
            <person name="Skinner E."/>
            <person name="Han Y."/>
            <person name="Muzny D.M."/>
            <person name="Worley K.C."/>
            <person name="Gibbs R.A."/>
        </authorList>
    </citation>
    <scope>NUCLEOTIDE SEQUENCE</scope>
</reference>
<keyword evidence="4 10" id="KW-0677">Repeat</keyword>
<keyword evidence="3 9" id="KW-0853">WD repeat</keyword>
<dbReference type="CDD" id="cd00200">
    <property type="entry name" value="WD40"/>
    <property type="match status" value="1"/>
</dbReference>
<comment type="similarity">
    <text evidence="2 10">Belongs to the WD repeat HIR1 family.</text>
</comment>
<dbReference type="PROSITE" id="PS50294">
    <property type="entry name" value="WD_REPEATS_REGION"/>
    <property type="match status" value="3"/>
</dbReference>
<feature type="domain" description="Protein HIRA-like C-terminal" evidence="12">
    <location>
        <begin position="744"/>
        <end position="941"/>
    </location>
</feature>
<evidence type="ECO:0000313" key="15">
    <source>
        <dbReference type="Proteomes" id="UP000007110"/>
    </source>
</evidence>
<evidence type="ECO:0000256" key="3">
    <source>
        <dbReference type="ARBA" id="ARBA00022574"/>
    </source>
</evidence>
<dbReference type="InterPro" id="IPR055410">
    <property type="entry name" value="Beta-prop_CAF1B_HIR1"/>
</dbReference>
<feature type="compositionally biased region" description="Polar residues" evidence="11">
    <location>
        <begin position="551"/>
        <end position="566"/>
    </location>
</feature>
<evidence type="ECO:0000259" key="13">
    <source>
        <dbReference type="Pfam" id="PF24105"/>
    </source>
</evidence>
<dbReference type="GO" id="GO:0006338">
    <property type="term" value="P:chromatin remodeling"/>
    <property type="evidence" value="ECO:0000318"/>
    <property type="project" value="GO_Central"/>
</dbReference>
<evidence type="ECO:0000313" key="14">
    <source>
        <dbReference type="EnsemblMetazoa" id="XP_030847897"/>
    </source>
</evidence>
<evidence type="ECO:0000256" key="2">
    <source>
        <dbReference type="ARBA" id="ARBA00007306"/>
    </source>
</evidence>
<dbReference type="KEGG" id="spu:100890009"/>
<feature type="region of interest" description="Disordered" evidence="11">
    <location>
        <begin position="630"/>
        <end position="663"/>
    </location>
</feature>
<evidence type="ECO:0000256" key="11">
    <source>
        <dbReference type="SAM" id="MobiDB-lite"/>
    </source>
</evidence>
<evidence type="ECO:0000256" key="6">
    <source>
        <dbReference type="ARBA" id="ARBA00023015"/>
    </source>
</evidence>
<evidence type="ECO:0000256" key="4">
    <source>
        <dbReference type="ARBA" id="ARBA00022737"/>
    </source>
</evidence>
<dbReference type="InterPro" id="IPR011494">
    <property type="entry name" value="HIRA-like_C"/>
</dbReference>
<protein>
    <recommendedName>
        <fullName evidence="10">Protein HIRA</fullName>
    </recommendedName>
</protein>
<feature type="domain" description="CAF1B/HIR1 beta-propeller" evidence="13">
    <location>
        <begin position="1"/>
        <end position="357"/>
    </location>
</feature>
<feature type="repeat" description="WD" evidence="9">
    <location>
        <begin position="124"/>
        <end position="156"/>
    </location>
</feature>
<dbReference type="InterPro" id="IPR001680">
    <property type="entry name" value="WD40_rpt"/>
</dbReference>
<feature type="repeat" description="WD" evidence="9">
    <location>
        <begin position="167"/>
        <end position="208"/>
    </location>
</feature>
<dbReference type="GO" id="GO:0006351">
    <property type="term" value="P:DNA-templated transcription"/>
    <property type="evidence" value="ECO:0007669"/>
    <property type="project" value="InterPro"/>
</dbReference>
<dbReference type="EnsemblMetazoa" id="XM_030992037">
    <property type="protein sequence ID" value="XP_030847897"/>
    <property type="gene ID" value="LOC100890009"/>
</dbReference>
<keyword evidence="7 10" id="KW-0804">Transcription</keyword>
<organism evidence="14 15">
    <name type="scientific">Strongylocentrotus purpuratus</name>
    <name type="common">Purple sea urchin</name>
    <dbReference type="NCBI Taxonomy" id="7668"/>
    <lineage>
        <taxon>Eukaryota</taxon>
        <taxon>Metazoa</taxon>
        <taxon>Echinodermata</taxon>
        <taxon>Eleutherozoa</taxon>
        <taxon>Echinozoa</taxon>
        <taxon>Echinoidea</taxon>
        <taxon>Euechinoidea</taxon>
        <taxon>Echinacea</taxon>
        <taxon>Camarodonta</taxon>
        <taxon>Echinidea</taxon>
        <taxon>Strongylocentrotidae</taxon>
        <taxon>Strongylocentrotus</taxon>
    </lineage>
</organism>
<feature type="compositionally biased region" description="Low complexity" evidence="11">
    <location>
        <begin position="540"/>
        <end position="550"/>
    </location>
</feature>
<comment type="subcellular location">
    <subcellularLocation>
        <location evidence="1 10">Nucleus</location>
    </subcellularLocation>
</comment>
<dbReference type="Pfam" id="PF09453">
    <property type="entry name" value="HIRA_B"/>
    <property type="match status" value="1"/>
</dbReference>
<comment type="function">
    <text evidence="10">Required for replication-independent chromatin assembly and for the periodic repression of histone gene transcription during the cell cycle.</text>
</comment>
<evidence type="ECO:0000256" key="9">
    <source>
        <dbReference type="PROSITE-ProRule" id="PRU00221"/>
    </source>
</evidence>
<dbReference type="GO" id="GO:0000785">
    <property type="term" value="C:chromatin"/>
    <property type="evidence" value="ECO:0000318"/>
    <property type="project" value="GO_Central"/>
</dbReference>
<dbReference type="InterPro" id="IPR031120">
    <property type="entry name" value="HIR1-like"/>
</dbReference>
<dbReference type="CTD" id="7290"/>
<dbReference type="InterPro" id="IPR019015">
    <property type="entry name" value="HIRA_B_motif"/>
</dbReference>
<dbReference type="InterPro" id="IPR015943">
    <property type="entry name" value="WD40/YVTN_repeat-like_dom_sf"/>
</dbReference>
<dbReference type="PROSITE" id="PS50082">
    <property type="entry name" value="WD_REPEATS_2"/>
    <property type="match status" value="3"/>
</dbReference>
<dbReference type="GO" id="GO:0000417">
    <property type="term" value="C:HIR complex"/>
    <property type="evidence" value="ECO:0000318"/>
    <property type="project" value="GO_Central"/>
</dbReference>
<dbReference type="GO" id="GO:0005634">
    <property type="term" value="C:nucleus"/>
    <property type="evidence" value="ECO:0007669"/>
    <property type="project" value="UniProtKB-SubCell"/>
</dbReference>
<keyword evidence="8 10" id="KW-0539">Nucleus</keyword>
<reference evidence="14" key="2">
    <citation type="submission" date="2021-01" db="UniProtKB">
        <authorList>
            <consortium name="EnsemblMetazoa"/>
        </authorList>
    </citation>
    <scope>IDENTIFICATION</scope>
</reference>
<keyword evidence="6 10" id="KW-0805">Transcription regulation</keyword>
<evidence type="ECO:0000256" key="5">
    <source>
        <dbReference type="ARBA" id="ARBA00022853"/>
    </source>
</evidence>
<dbReference type="Pfam" id="PF24105">
    <property type="entry name" value="Beta-prop_CAF1B_HIR1"/>
    <property type="match status" value="1"/>
</dbReference>
<dbReference type="PANTHER" id="PTHR13831">
    <property type="entry name" value="MEMBER OF THE HIR1 FAMILY OF WD-REPEAT PROTEINS"/>
    <property type="match status" value="1"/>
</dbReference>